<protein>
    <submittedName>
        <fullName evidence="10">Glycoside hydrolase family 5 protein</fullName>
        <ecNumber evidence="10">3.2.1.-</ecNumber>
    </submittedName>
</protein>
<dbReference type="EC" id="3.2.1.-" evidence="10"/>
<comment type="similarity">
    <text evidence="1 7">Belongs to the glycosyl hydrolase 5 (cellulase A) family.</text>
</comment>
<evidence type="ECO:0000259" key="9">
    <source>
        <dbReference type="Pfam" id="PF00150"/>
    </source>
</evidence>
<keyword evidence="8" id="KW-0732">Signal</keyword>
<feature type="chain" id="PRO_5045891603" evidence="8">
    <location>
        <begin position="31"/>
        <end position="388"/>
    </location>
</feature>
<evidence type="ECO:0000256" key="8">
    <source>
        <dbReference type="SAM" id="SignalP"/>
    </source>
</evidence>
<feature type="signal peptide" evidence="8">
    <location>
        <begin position="1"/>
        <end position="30"/>
    </location>
</feature>
<keyword evidence="2 7" id="KW-0378">Hydrolase</keyword>
<evidence type="ECO:0000256" key="7">
    <source>
        <dbReference type="RuleBase" id="RU361153"/>
    </source>
</evidence>
<comment type="caution">
    <text evidence="10">The sequence shown here is derived from an EMBL/GenBank/DDBJ whole genome shotgun (WGS) entry which is preliminary data.</text>
</comment>
<sequence length="388" mass="43057">MTQRNSLSFLWSAALALSALMAGCAGNGPAAPDSTPTARAAAGPMRDITGAELARRMSPGWNLGNSLEATGSETAWGNAPTTQALMDAVKAAGFRSVRIPVAWAQYADAQDDISPAWMARVEEVVGYARKAGLIAVINIHWDGGWQQPTAARRDFADARLKKYWTQIATRFKDYDENLLFAGTNEVMVDNDWGRPKPEYVQVQNGFNQLFVDTVRATGGNNARRHLLVQAFNTNIQWALDHFVVPRDTVADRLMLEVHYYDPFNFTLNTDNRIWQWGARATDPAATETWANESHVDAEFLKMKQRFIDHGMPVVLGEYAANLRTEFDPAGTYRNDWNVAITKTARKHGLVPMYWDNGYPANHQSGLFDRATGAQAHPDAIKAIVEAAR</sequence>
<accession>A0ABW7HFJ6</accession>
<keyword evidence="11" id="KW-1185">Reference proteome</keyword>
<keyword evidence="3" id="KW-0136">Cellulose degradation</keyword>
<gene>
    <name evidence="10" type="ORF">ACG04R_17385</name>
</gene>
<dbReference type="PROSITE" id="PS51257">
    <property type="entry name" value="PROKAR_LIPOPROTEIN"/>
    <property type="match status" value="1"/>
</dbReference>
<dbReference type="GO" id="GO:0016798">
    <property type="term" value="F:hydrolase activity, acting on glycosyl bonds"/>
    <property type="evidence" value="ECO:0007669"/>
    <property type="project" value="UniProtKB-KW"/>
</dbReference>
<evidence type="ECO:0000256" key="6">
    <source>
        <dbReference type="ARBA" id="ARBA00023326"/>
    </source>
</evidence>
<evidence type="ECO:0000256" key="5">
    <source>
        <dbReference type="ARBA" id="ARBA00023295"/>
    </source>
</evidence>
<dbReference type="InterPro" id="IPR001547">
    <property type="entry name" value="Glyco_hydro_5"/>
</dbReference>
<dbReference type="SUPFAM" id="SSF51445">
    <property type="entry name" value="(Trans)glycosidases"/>
    <property type="match status" value="1"/>
</dbReference>
<evidence type="ECO:0000313" key="10">
    <source>
        <dbReference type="EMBL" id="MFG6488463.1"/>
    </source>
</evidence>
<evidence type="ECO:0000256" key="3">
    <source>
        <dbReference type="ARBA" id="ARBA00023001"/>
    </source>
</evidence>
<dbReference type="Proteomes" id="UP001606134">
    <property type="component" value="Unassembled WGS sequence"/>
</dbReference>
<dbReference type="InterPro" id="IPR050386">
    <property type="entry name" value="Glycosyl_hydrolase_5"/>
</dbReference>
<name>A0ABW7HFJ6_9BURK</name>
<organism evidence="10 11">
    <name type="scientific">Pelomonas candidula</name>
    <dbReference type="NCBI Taxonomy" id="3299025"/>
    <lineage>
        <taxon>Bacteria</taxon>
        <taxon>Pseudomonadati</taxon>
        <taxon>Pseudomonadota</taxon>
        <taxon>Betaproteobacteria</taxon>
        <taxon>Burkholderiales</taxon>
        <taxon>Sphaerotilaceae</taxon>
        <taxon>Roseateles</taxon>
    </lineage>
</organism>
<dbReference type="PANTHER" id="PTHR31297">
    <property type="entry name" value="GLUCAN ENDO-1,6-BETA-GLUCOSIDASE B"/>
    <property type="match status" value="1"/>
</dbReference>
<feature type="domain" description="Glycoside hydrolase family 5" evidence="9">
    <location>
        <begin position="65"/>
        <end position="357"/>
    </location>
</feature>
<evidence type="ECO:0000256" key="2">
    <source>
        <dbReference type="ARBA" id="ARBA00022801"/>
    </source>
</evidence>
<proteinExistence type="inferred from homology"/>
<reference evidence="10 11" key="1">
    <citation type="submission" date="2024-08" db="EMBL/GenBank/DDBJ databases">
        <authorList>
            <person name="Lu H."/>
        </authorList>
    </citation>
    <scope>NUCLEOTIDE SEQUENCE [LARGE SCALE GENOMIC DNA]</scope>
    <source>
        <strain evidence="10 11">BYS78W</strain>
    </source>
</reference>
<keyword evidence="6" id="KW-0624">Polysaccharide degradation</keyword>
<dbReference type="Pfam" id="PF00150">
    <property type="entry name" value="Cellulase"/>
    <property type="match status" value="1"/>
</dbReference>
<dbReference type="PANTHER" id="PTHR31297:SF41">
    <property type="entry name" value="ENDOGLUCANASE, PUTATIVE (AFU_ORTHOLOGUE AFUA_5G01830)-RELATED"/>
    <property type="match status" value="1"/>
</dbReference>
<dbReference type="Gene3D" id="3.20.20.80">
    <property type="entry name" value="Glycosidases"/>
    <property type="match status" value="1"/>
</dbReference>
<evidence type="ECO:0000256" key="4">
    <source>
        <dbReference type="ARBA" id="ARBA00023277"/>
    </source>
</evidence>
<evidence type="ECO:0000256" key="1">
    <source>
        <dbReference type="ARBA" id="ARBA00005641"/>
    </source>
</evidence>
<dbReference type="InterPro" id="IPR017853">
    <property type="entry name" value="GH"/>
</dbReference>
<dbReference type="RefSeq" id="WP_394413402.1">
    <property type="nucleotide sequence ID" value="NZ_JBIGIC010000008.1"/>
</dbReference>
<keyword evidence="4" id="KW-0119">Carbohydrate metabolism</keyword>
<dbReference type="EMBL" id="JBIGIC010000008">
    <property type="protein sequence ID" value="MFG6488463.1"/>
    <property type="molecule type" value="Genomic_DNA"/>
</dbReference>
<evidence type="ECO:0000313" key="11">
    <source>
        <dbReference type="Proteomes" id="UP001606134"/>
    </source>
</evidence>
<keyword evidence="5 7" id="KW-0326">Glycosidase</keyword>